<dbReference type="AlphaFoldDB" id="A0AAN9VI99"/>
<feature type="domain" description="ETS" evidence="5">
    <location>
        <begin position="244"/>
        <end position="326"/>
    </location>
</feature>
<protein>
    <recommendedName>
        <fullName evidence="5">ETS domain-containing protein</fullName>
    </recommendedName>
</protein>
<comment type="subcellular location">
    <subcellularLocation>
        <location evidence="3">Nucleus</location>
    </subcellularLocation>
</comment>
<dbReference type="SUPFAM" id="SSF47769">
    <property type="entry name" value="SAM/Pointed domain"/>
    <property type="match status" value="1"/>
</dbReference>
<dbReference type="GO" id="GO:0000981">
    <property type="term" value="F:DNA-binding transcription factor activity, RNA polymerase II-specific"/>
    <property type="evidence" value="ECO:0007669"/>
    <property type="project" value="TreeGrafter"/>
</dbReference>
<evidence type="ECO:0000259" key="5">
    <source>
        <dbReference type="PROSITE" id="PS50061"/>
    </source>
</evidence>
<name>A0AAN9VI99_9ORTH</name>
<accession>A0AAN9VI99</accession>
<dbReference type="PROSITE" id="PS50061">
    <property type="entry name" value="ETS_DOMAIN_3"/>
    <property type="match status" value="1"/>
</dbReference>
<dbReference type="InterPro" id="IPR046328">
    <property type="entry name" value="ETS_fam"/>
</dbReference>
<evidence type="ECO:0000256" key="4">
    <source>
        <dbReference type="SAM" id="MobiDB-lite"/>
    </source>
</evidence>
<dbReference type="SMART" id="SM00413">
    <property type="entry name" value="ETS"/>
    <property type="match status" value="1"/>
</dbReference>
<dbReference type="InterPro" id="IPR013761">
    <property type="entry name" value="SAM/pointed_sf"/>
</dbReference>
<keyword evidence="2 3" id="KW-0238">DNA-binding</keyword>
<dbReference type="Pfam" id="PF02198">
    <property type="entry name" value="SAM_PNT"/>
    <property type="match status" value="1"/>
</dbReference>
<dbReference type="PANTHER" id="PTHR11849">
    <property type="entry name" value="ETS"/>
    <property type="match status" value="1"/>
</dbReference>
<organism evidence="6 7">
    <name type="scientific">Gryllus longicercus</name>
    <dbReference type="NCBI Taxonomy" id="2509291"/>
    <lineage>
        <taxon>Eukaryota</taxon>
        <taxon>Metazoa</taxon>
        <taxon>Ecdysozoa</taxon>
        <taxon>Arthropoda</taxon>
        <taxon>Hexapoda</taxon>
        <taxon>Insecta</taxon>
        <taxon>Pterygota</taxon>
        <taxon>Neoptera</taxon>
        <taxon>Polyneoptera</taxon>
        <taxon>Orthoptera</taxon>
        <taxon>Ensifera</taxon>
        <taxon>Gryllidea</taxon>
        <taxon>Grylloidea</taxon>
        <taxon>Gryllidae</taxon>
        <taxon>Gryllinae</taxon>
        <taxon>Gryllus</taxon>
    </lineage>
</organism>
<dbReference type="Proteomes" id="UP001378592">
    <property type="component" value="Unassembled WGS sequence"/>
</dbReference>
<dbReference type="PRINTS" id="PR00454">
    <property type="entry name" value="ETSDOMAIN"/>
</dbReference>
<dbReference type="InterPro" id="IPR003118">
    <property type="entry name" value="Pointed_dom"/>
</dbReference>
<evidence type="ECO:0000313" key="7">
    <source>
        <dbReference type="Proteomes" id="UP001378592"/>
    </source>
</evidence>
<gene>
    <name evidence="6" type="ORF">R5R35_009180</name>
</gene>
<dbReference type="GO" id="GO:0030154">
    <property type="term" value="P:cell differentiation"/>
    <property type="evidence" value="ECO:0007669"/>
    <property type="project" value="TreeGrafter"/>
</dbReference>
<dbReference type="Gene3D" id="1.10.150.50">
    <property type="entry name" value="Transcription Factor, Ets-1"/>
    <property type="match status" value="1"/>
</dbReference>
<dbReference type="Gene3D" id="1.10.10.10">
    <property type="entry name" value="Winged helix-like DNA-binding domain superfamily/Winged helix DNA-binding domain"/>
    <property type="match status" value="1"/>
</dbReference>
<evidence type="ECO:0000256" key="1">
    <source>
        <dbReference type="ARBA" id="ARBA00005562"/>
    </source>
</evidence>
<sequence length="344" mass="40249">MPQSCYSGMWPEESQYHTQYPFYEWDEHNVYSATTLTRPMDEHKYVPPHELLDFDHHPLSAIGKSVPYASELVRRDTSKPMKDWEPEEVIQWFCEEARNSNVDFENIQLPQFSNVNGCKLQNMTLEEFTQKDYHYGKFLYDAVRRYMGREAAFLDDNLPPFNNLRPKDEVIYTDLSDSLGKPALSVIADNDSYNDSDASSHEPFETKPPVIAAKLPGPPGGRRPVGRPPKPTRTKRGNKEKKCGRLWEFIRDLLLKPEYCPSLICWENHEEGIFRFVRSDKVAELWGTIKENPKMTYEKLSRAMRYYYKSQVLQPVLGRRLVYKFGPTARGWRTNNPNFRDSTK</sequence>
<evidence type="ECO:0000256" key="2">
    <source>
        <dbReference type="ARBA" id="ARBA00023125"/>
    </source>
</evidence>
<comment type="caution">
    <text evidence="6">The sequence shown here is derived from an EMBL/GenBank/DDBJ whole genome shotgun (WGS) entry which is preliminary data.</text>
</comment>
<evidence type="ECO:0000256" key="3">
    <source>
        <dbReference type="RuleBase" id="RU004019"/>
    </source>
</evidence>
<dbReference type="EMBL" id="JAZDUA010000206">
    <property type="protein sequence ID" value="KAK7864338.1"/>
    <property type="molecule type" value="Genomic_DNA"/>
</dbReference>
<dbReference type="SUPFAM" id="SSF46785">
    <property type="entry name" value="Winged helix' DNA-binding domain"/>
    <property type="match status" value="1"/>
</dbReference>
<dbReference type="Pfam" id="PF00178">
    <property type="entry name" value="Ets"/>
    <property type="match status" value="1"/>
</dbReference>
<proteinExistence type="inferred from homology"/>
<dbReference type="PANTHER" id="PTHR11849:SF190">
    <property type="entry name" value="ETS-DOMAIN PROTEIN"/>
    <property type="match status" value="1"/>
</dbReference>
<dbReference type="FunFam" id="1.10.10.10:FF:001336">
    <property type="entry name" value="Epithelium specific ets factor 3, ese3, putative"/>
    <property type="match status" value="1"/>
</dbReference>
<keyword evidence="7" id="KW-1185">Reference proteome</keyword>
<evidence type="ECO:0000313" key="6">
    <source>
        <dbReference type="EMBL" id="KAK7864338.1"/>
    </source>
</evidence>
<dbReference type="InterPro" id="IPR036390">
    <property type="entry name" value="WH_DNA-bd_sf"/>
</dbReference>
<dbReference type="InterPro" id="IPR000418">
    <property type="entry name" value="Ets_dom"/>
</dbReference>
<feature type="region of interest" description="Disordered" evidence="4">
    <location>
        <begin position="190"/>
        <end position="238"/>
    </location>
</feature>
<keyword evidence="3" id="KW-0539">Nucleus</keyword>
<dbReference type="InterPro" id="IPR036388">
    <property type="entry name" value="WH-like_DNA-bd_sf"/>
</dbReference>
<comment type="similarity">
    <text evidence="1 3">Belongs to the ETS family.</text>
</comment>
<reference evidence="6 7" key="1">
    <citation type="submission" date="2024-03" db="EMBL/GenBank/DDBJ databases">
        <title>The genome assembly and annotation of the cricket Gryllus longicercus Weissman &amp; Gray.</title>
        <authorList>
            <person name="Szrajer S."/>
            <person name="Gray D."/>
            <person name="Ylla G."/>
        </authorList>
    </citation>
    <scope>NUCLEOTIDE SEQUENCE [LARGE SCALE GENOMIC DNA]</scope>
    <source>
        <strain evidence="6">DAG 2021-001</strain>
        <tissue evidence="6">Whole body minus gut</tissue>
    </source>
</reference>
<dbReference type="GO" id="GO:0043565">
    <property type="term" value="F:sequence-specific DNA binding"/>
    <property type="evidence" value="ECO:0007669"/>
    <property type="project" value="InterPro"/>
</dbReference>
<dbReference type="GO" id="GO:0005634">
    <property type="term" value="C:nucleus"/>
    <property type="evidence" value="ECO:0007669"/>
    <property type="project" value="UniProtKB-SubCell"/>
</dbReference>
<feature type="compositionally biased region" description="Pro residues" evidence="4">
    <location>
        <begin position="216"/>
        <end position="229"/>
    </location>
</feature>